<evidence type="ECO:0000256" key="3">
    <source>
        <dbReference type="ARBA" id="ARBA00022679"/>
    </source>
</evidence>
<dbReference type="FunFam" id="1.20.1050.130:FF:000016">
    <property type="entry name" value="Glutathione S-transferase 1"/>
    <property type="match status" value="1"/>
</dbReference>
<dbReference type="InterPro" id="IPR004045">
    <property type="entry name" value="Glutathione_S-Trfase_N"/>
</dbReference>
<dbReference type="PROSITE" id="PS50405">
    <property type="entry name" value="GST_CTER"/>
    <property type="match status" value="1"/>
</dbReference>
<protein>
    <recommendedName>
        <fullName evidence="2">glutathione transferase</fullName>
        <ecNumber evidence="2">2.5.1.18</ecNumber>
    </recommendedName>
</protein>
<keyword evidence="10" id="KW-1185">Reference proteome</keyword>
<dbReference type="STRING" id="139420.A0A371CRB7"/>
<sequence length="225" mass="25708">MSHGKQFTLYTHNGGPNGWKVALLLEELGLSYESIYLDFQKNEQKQSPHVDYNPNGRIPTLIDHKNGDFVLWESNAILLYLVDKYDTEKRLTVTDEKEKHILNQWLFFQASGQGPYFGQAFWFLFYHPEKVPSAVERYQKETARVIGVLDGVLAKSPSGWLVGGKFTIADLAFLTWNRGAVNVILKDFEGGDVANKYPAFYAWHEKISARDASKKIFAVQESLKK</sequence>
<feature type="domain" description="GST N-terminal" evidence="7">
    <location>
        <begin position="5"/>
        <end position="89"/>
    </location>
</feature>
<dbReference type="PANTHER" id="PTHR44051">
    <property type="entry name" value="GLUTATHIONE S-TRANSFERASE-RELATED"/>
    <property type="match status" value="1"/>
</dbReference>
<dbReference type="SFLD" id="SFLDG01151">
    <property type="entry name" value="Main.2:_Nu-like"/>
    <property type="match status" value="1"/>
</dbReference>
<dbReference type="Proteomes" id="UP000256964">
    <property type="component" value="Unassembled WGS sequence"/>
</dbReference>
<evidence type="ECO:0000313" key="9">
    <source>
        <dbReference type="EMBL" id="RDX42824.1"/>
    </source>
</evidence>
<dbReference type="Gene3D" id="1.20.1050.130">
    <property type="match status" value="1"/>
</dbReference>
<dbReference type="PROSITE" id="PS50404">
    <property type="entry name" value="GST_NTER"/>
    <property type="match status" value="1"/>
</dbReference>
<name>A0A371CRB7_9APHY</name>
<feature type="domain" description="GST C-terminal" evidence="8">
    <location>
        <begin position="95"/>
        <end position="225"/>
    </location>
</feature>
<dbReference type="InterPro" id="IPR004046">
    <property type="entry name" value="GST_C"/>
</dbReference>
<dbReference type="GO" id="GO:0004364">
    <property type="term" value="F:glutathione transferase activity"/>
    <property type="evidence" value="ECO:0007669"/>
    <property type="project" value="UniProtKB-EC"/>
</dbReference>
<evidence type="ECO:0000256" key="2">
    <source>
        <dbReference type="ARBA" id="ARBA00012452"/>
    </source>
</evidence>
<dbReference type="CDD" id="cd03048">
    <property type="entry name" value="GST_N_Ure2p_like"/>
    <property type="match status" value="1"/>
</dbReference>
<evidence type="ECO:0000259" key="7">
    <source>
        <dbReference type="PROSITE" id="PS50404"/>
    </source>
</evidence>
<proteinExistence type="inferred from homology"/>
<dbReference type="SFLD" id="SFLDG00358">
    <property type="entry name" value="Main_(cytGST)"/>
    <property type="match status" value="1"/>
</dbReference>
<dbReference type="Pfam" id="PF00043">
    <property type="entry name" value="GST_C"/>
    <property type="match status" value="1"/>
</dbReference>
<dbReference type="AlphaFoldDB" id="A0A371CRB7"/>
<dbReference type="GO" id="GO:0005737">
    <property type="term" value="C:cytoplasm"/>
    <property type="evidence" value="ECO:0007669"/>
    <property type="project" value="UniProtKB-ARBA"/>
</dbReference>
<dbReference type="InterPro" id="IPR036282">
    <property type="entry name" value="Glutathione-S-Trfase_C_sf"/>
</dbReference>
<dbReference type="SFLD" id="SFLDS00019">
    <property type="entry name" value="Glutathione_Transferase_(cytos"/>
    <property type="match status" value="1"/>
</dbReference>
<gene>
    <name evidence="9" type="ORF">OH76DRAFT_1264240</name>
</gene>
<reference evidence="9 10" key="1">
    <citation type="journal article" date="2018" name="Biotechnol. Biofuels">
        <title>Integrative visual omics of the white-rot fungus Polyporus brumalis exposes the biotechnological potential of its oxidative enzymes for delignifying raw plant biomass.</title>
        <authorList>
            <person name="Miyauchi S."/>
            <person name="Rancon A."/>
            <person name="Drula E."/>
            <person name="Hage H."/>
            <person name="Chaduli D."/>
            <person name="Favel A."/>
            <person name="Grisel S."/>
            <person name="Henrissat B."/>
            <person name="Herpoel-Gimbert I."/>
            <person name="Ruiz-Duenas F.J."/>
            <person name="Chevret D."/>
            <person name="Hainaut M."/>
            <person name="Lin J."/>
            <person name="Wang M."/>
            <person name="Pangilinan J."/>
            <person name="Lipzen A."/>
            <person name="Lesage-Meessen L."/>
            <person name="Navarro D."/>
            <person name="Riley R."/>
            <person name="Grigoriev I.V."/>
            <person name="Zhou S."/>
            <person name="Raouche S."/>
            <person name="Rosso M.N."/>
        </authorList>
    </citation>
    <scope>NUCLEOTIDE SEQUENCE [LARGE SCALE GENOMIC DNA]</scope>
    <source>
        <strain evidence="9 10">BRFM 1820</strain>
    </source>
</reference>
<organism evidence="9 10">
    <name type="scientific">Lentinus brumalis</name>
    <dbReference type="NCBI Taxonomy" id="2498619"/>
    <lineage>
        <taxon>Eukaryota</taxon>
        <taxon>Fungi</taxon>
        <taxon>Dikarya</taxon>
        <taxon>Basidiomycota</taxon>
        <taxon>Agaricomycotina</taxon>
        <taxon>Agaricomycetes</taxon>
        <taxon>Polyporales</taxon>
        <taxon>Polyporaceae</taxon>
        <taxon>Lentinus</taxon>
    </lineage>
</organism>
<dbReference type="EC" id="2.5.1.18" evidence="2"/>
<keyword evidence="3" id="KW-0808">Transferase</keyword>
<evidence type="ECO:0000256" key="5">
    <source>
        <dbReference type="ARBA" id="ARBA00060024"/>
    </source>
</evidence>
<dbReference type="InterPro" id="IPR040079">
    <property type="entry name" value="Glutathione_S-Trfase"/>
</dbReference>
<dbReference type="GO" id="GO:0005634">
    <property type="term" value="C:nucleus"/>
    <property type="evidence" value="ECO:0007669"/>
    <property type="project" value="UniProtKB-ARBA"/>
</dbReference>
<evidence type="ECO:0000313" key="10">
    <source>
        <dbReference type="Proteomes" id="UP000256964"/>
    </source>
</evidence>
<comment type="function">
    <text evidence="5">Involved in the oxidative stress response and detoxification.</text>
</comment>
<dbReference type="InterPro" id="IPR010987">
    <property type="entry name" value="Glutathione-S-Trfase_C-like"/>
</dbReference>
<dbReference type="InterPro" id="IPR036249">
    <property type="entry name" value="Thioredoxin-like_sf"/>
</dbReference>
<dbReference type="EMBL" id="KZ857476">
    <property type="protein sequence ID" value="RDX42824.1"/>
    <property type="molecule type" value="Genomic_DNA"/>
</dbReference>
<dbReference type="SUPFAM" id="SSF52833">
    <property type="entry name" value="Thioredoxin-like"/>
    <property type="match status" value="1"/>
</dbReference>
<evidence type="ECO:0000259" key="8">
    <source>
        <dbReference type="PROSITE" id="PS50405"/>
    </source>
</evidence>
<dbReference type="OrthoDB" id="422574at2759"/>
<evidence type="ECO:0000256" key="1">
    <source>
        <dbReference type="ARBA" id="ARBA00007409"/>
    </source>
</evidence>
<dbReference type="PANTHER" id="PTHR44051:SF3">
    <property type="entry name" value="TRANSCRIPTIONAL REGULATOR URE2"/>
    <property type="match status" value="1"/>
</dbReference>
<evidence type="ECO:0000256" key="4">
    <source>
        <dbReference type="ARBA" id="ARBA00047960"/>
    </source>
</evidence>
<dbReference type="SUPFAM" id="SSF47616">
    <property type="entry name" value="GST C-terminal domain-like"/>
    <property type="match status" value="1"/>
</dbReference>
<evidence type="ECO:0000256" key="6">
    <source>
        <dbReference type="RuleBase" id="RU003494"/>
    </source>
</evidence>
<comment type="catalytic activity">
    <reaction evidence="4">
        <text>RX + glutathione = an S-substituted glutathione + a halide anion + H(+)</text>
        <dbReference type="Rhea" id="RHEA:16437"/>
        <dbReference type="ChEBI" id="CHEBI:15378"/>
        <dbReference type="ChEBI" id="CHEBI:16042"/>
        <dbReference type="ChEBI" id="CHEBI:17792"/>
        <dbReference type="ChEBI" id="CHEBI:57925"/>
        <dbReference type="ChEBI" id="CHEBI:90779"/>
        <dbReference type="EC" id="2.5.1.18"/>
    </reaction>
</comment>
<accession>A0A371CRB7</accession>
<dbReference type="Pfam" id="PF02798">
    <property type="entry name" value="GST_N"/>
    <property type="match status" value="1"/>
</dbReference>
<comment type="similarity">
    <text evidence="1 6">Belongs to the GST superfamily.</text>
</comment>
<dbReference type="SMR" id="A0A371CRB7"/>